<dbReference type="InterPro" id="IPR002882">
    <property type="entry name" value="CofD"/>
</dbReference>
<dbReference type="InterPro" id="IPR027591">
    <property type="entry name" value="CofD-rel_GAK"/>
</dbReference>
<dbReference type="InterPro" id="IPR038136">
    <property type="entry name" value="CofD-like_dom_sf"/>
</dbReference>
<sequence length="395" mass="43921">MNKVLIQRQAILPDPMRISRYQKSPELGPRVLFFSGGSALKQVSRTLKHYTHNSIHLVTAFDSGGSSAKLRNAFDMPAIGDLRSRLLALADETVTGNPAIYALFNYRLPESATQTDLFLQLTSIADGIHPLILAIQQPMRDLVRSLLKFFIDEMPAHFDLRGASIGNLLIAGGYVTHHQQLEPVIFLLSKLINTLGEVHAITEESLHLTAHLEDGRSIVGQHRITGKEAAPLESRIMDISLSSDPDNYQQTQCQLSGKLADFIQQADLICYPPGSFYSSILANLLPIGVTESIQRNTCPKVYIPNLGQDPELYGISTTQAIQQLLKYLKSQQPDTRDDQSINIILLDARFTHIDSNTKQQLAAKRIEIIDIPLVTPESEPYYHAEKLVHALLSLT</sequence>
<evidence type="ECO:0000313" key="1">
    <source>
        <dbReference type="EMBL" id="SFG05290.1"/>
    </source>
</evidence>
<dbReference type="NCBIfam" id="TIGR04357">
    <property type="entry name" value="CofD_rel_GAK"/>
    <property type="match status" value="1"/>
</dbReference>
<accession>A0A1I2NQJ3</accession>
<dbReference type="SUPFAM" id="SSF142338">
    <property type="entry name" value="CofD-like"/>
    <property type="match status" value="1"/>
</dbReference>
<dbReference type="Gene3D" id="3.40.50.10680">
    <property type="entry name" value="CofD-like domains"/>
    <property type="match status" value="1"/>
</dbReference>
<dbReference type="Proteomes" id="UP000198623">
    <property type="component" value="Unassembled WGS sequence"/>
</dbReference>
<reference evidence="2" key="1">
    <citation type="submission" date="2016-10" db="EMBL/GenBank/DDBJ databases">
        <authorList>
            <person name="Varghese N."/>
            <person name="Submissions S."/>
        </authorList>
    </citation>
    <scope>NUCLEOTIDE SEQUENCE [LARGE SCALE GENOMIC DNA]</scope>
    <source>
        <strain evidence="2">CGMCC 1.10971</strain>
    </source>
</reference>
<dbReference type="EMBL" id="FOOU01000003">
    <property type="protein sequence ID" value="SFG05290.1"/>
    <property type="molecule type" value="Genomic_DNA"/>
</dbReference>
<evidence type="ECO:0000313" key="2">
    <source>
        <dbReference type="Proteomes" id="UP000198623"/>
    </source>
</evidence>
<dbReference type="STRING" id="1045558.SAMN05216175_10328"/>
<protein>
    <submittedName>
        <fullName evidence="1">CofD-related protein, GAK system</fullName>
    </submittedName>
</protein>
<dbReference type="RefSeq" id="WP_090725362.1">
    <property type="nucleotide sequence ID" value="NZ_FOOU01000003.1"/>
</dbReference>
<dbReference type="PANTHER" id="PTHR31240">
    <property type="entry name" value="MATERNAL EFFECT EMBRYO ARREST 18"/>
    <property type="match status" value="1"/>
</dbReference>
<dbReference type="PANTHER" id="PTHR31240:SF0">
    <property type="entry name" value="MATERNAL EFFECT EMBRYO ARREST 18"/>
    <property type="match status" value="1"/>
</dbReference>
<dbReference type="AlphaFoldDB" id="A0A1I2NQJ3"/>
<gene>
    <name evidence="1" type="ORF">SAMN05216175_10328</name>
</gene>
<keyword evidence="2" id="KW-1185">Reference proteome</keyword>
<organism evidence="1 2">
    <name type="scientific">Neptunomonas qingdaonensis</name>
    <dbReference type="NCBI Taxonomy" id="1045558"/>
    <lineage>
        <taxon>Bacteria</taxon>
        <taxon>Pseudomonadati</taxon>
        <taxon>Pseudomonadota</taxon>
        <taxon>Gammaproteobacteria</taxon>
        <taxon>Oceanospirillales</taxon>
        <taxon>Oceanospirillaceae</taxon>
        <taxon>Neptunomonas</taxon>
    </lineage>
</organism>
<dbReference type="GO" id="GO:0043743">
    <property type="term" value="F:LPPG:FO 2-phospho-L-lactate transferase activity"/>
    <property type="evidence" value="ECO:0007669"/>
    <property type="project" value="InterPro"/>
</dbReference>
<dbReference type="Pfam" id="PF01933">
    <property type="entry name" value="CofD"/>
    <property type="match status" value="1"/>
</dbReference>
<name>A0A1I2NQJ3_9GAMM</name>
<dbReference type="CDD" id="cd07187">
    <property type="entry name" value="YvcK_like"/>
    <property type="match status" value="1"/>
</dbReference>
<dbReference type="OrthoDB" id="5413830at2"/>
<proteinExistence type="predicted"/>